<evidence type="ECO:0000313" key="5">
    <source>
        <dbReference type="EMBL" id="QGM47246.1"/>
    </source>
</evidence>
<dbReference type="GO" id="GO:0016853">
    <property type="term" value="F:isomerase activity"/>
    <property type="evidence" value="ECO:0007669"/>
    <property type="project" value="UniProtKB-KW"/>
</dbReference>
<evidence type="ECO:0000256" key="1">
    <source>
        <dbReference type="ARBA" id="ARBA00001709"/>
    </source>
</evidence>
<dbReference type="PANTHER" id="PTHR43176:SF3">
    <property type="entry name" value="3-HYDROXYISOBUTYRYL-COA HYDROLASE, MITOCHONDRIAL"/>
    <property type="match status" value="1"/>
</dbReference>
<dbReference type="NCBIfam" id="NF004127">
    <property type="entry name" value="PRK05617.1"/>
    <property type="match status" value="1"/>
</dbReference>
<dbReference type="AlphaFoldDB" id="A0A6B8KG02"/>
<evidence type="ECO:0000256" key="2">
    <source>
        <dbReference type="ARBA" id="ARBA00011915"/>
    </source>
</evidence>
<organism evidence="5 6">
    <name type="scientific">Methylocystis heyeri</name>
    <dbReference type="NCBI Taxonomy" id="391905"/>
    <lineage>
        <taxon>Bacteria</taxon>
        <taxon>Pseudomonadati</taxon>
        <taxon>Pseudomonadota</taxon>
        <taxon>Alphaproteobacteria</taxon>
        <taxon>Hyphomicrobiales</taxon>
        <taxon>Methylocystaceae</taxon>
        <taxon>Methylocystis</taxon>
    </lineage>
</organism>
<keyword evidence="3" id="KW-0378">Hydrolase</keyword>
<dbReference type="InterPro" id="IPR029045">
    <property type="entry name" value="ClpP/crotonase-like_dom_sf"/>
</dbReference>
<evidence type="ECO:0000259" key="4">
    <source>
        <dbReference type="Pfam" id="PF16113"/>
    </source>
</evidence>
<dbReference type="InterPro" id="IPR045004">
    <property type="entry name" value="ECH_dom"/>
</dbReference>
<feature type="domain" description="Enoyl-CoA hydratase/isomerase" evidence="4">
    <location>
        <begin position="15"/>
        <end position="337"/>
    </location>
</feature>
<comment type="catalytic activity">
    <reaction evidence="1">
        <text>3-hydroxy-2-methylpropanoyl-CoA + H2O = 3-hydroxy-2-methylpropanoate + CoA + H(+)</text>
        <dbReference type="Rhea" id="RHEA:20888"/>
        <dbReference type="ChEBI" id="CHEBI:11805"/>
        <dbReference type="ChEBI" id="CHEBI:15377"/>
        <dbReference type="ChEBI" id="CHEBI:15378"/>
        <dbReference type="ChEBI" id="CHEBI:57287"/>
        <dbReference type="ChEBI" id="CHEBI:57340"/>
        <dbReference type="EC" id="3.1.2.4"/>
    </reaction>
</comment>
<dbReference type="OrthoDB" id="9790967at2"/>
<keyword evidence="6" id="KW-1185">Reference proteome</keyword>
<dbReference type="Proteomes" id="UP000309061">
    <property type="component" value="Chromosome"/>
</dbReference>
<proteinExistence type="predicted"/>
<dbReference type="CDD" id="cd06558">
    <property type="entry name" value="crotonase-like"/>
    <property type="match status" value="1"/>
</dbReference>
<evidence type="ECO:0000313" key="6">
    <source>
        <dbReference type="Proteomes" id="UP000309061"/>
    </source>
</evidence>
<gene>
    <name evidence="5" type="ORF">H2LOC_016975</name>
</gene>
<dbReference type="PANTHER" id="PTHR43176">
    <property type="entry name" value="3-HYDROXYISOBUTYRYL-COA HYDROLASE-RELATED"/>
    <property type="match status" value="1"/>
</dbReference>
<dbReference type="Gene3D" id="3.90.226.10">
    <property type="entry name" value="2-enoyl-CoA Hydratase, Chain A, domain 1"/>
    <property type="match status" value="1"/>
</dbReference>
<keyword evidence="5" id="KW-0413">Isomerase</keyword>
<protein>
    <recommendedName>
        <fullName evidence="2">3-hydroxyisobutyryl-CoA hydrolase</fullName>
        <ecNumber evidence="2">3.1.2.4</ecNumber>
    </recommendedName>
</protein>
<name>A0A6B8KG02_9HYPH</name>
<dbReference type="Pfam" id="PF16113">
    <property type="entry name" value="ECH_2"/>
    <property type="match status" value="1"/>
</dbReference>
<accession>A0A6B8KG02</accession>
<dbReference type="SUPFAM" id="SSF52096">
    <property type="entry name" value="ClpP/crotonase"/>
    <property type="match status" value="1"/>
</dbReference>
<dbReference type="GO" id="GO:0003860">
    <property type="term" value="F:3-hydroxyisobutyryl-CoA hydrolase activity"/>
    <property type="evidence" value="ECO:0007669"/>
    <property type="project" value="UniProtKB-EC"/>
</dbReference>
<dbReference type="InterPro" id="IPR032259">
    <property type="entry name" value="HIBYL-CoA-H"/>
</dbReference>
<reference evidence="5 6" key="1">
    <citation type="submission" date="2019-11" db="EMBL/GenBank/DDBJ databases">
        <title>The genome sequence of Methylocystis heyeri.</title>
        <authorList>
            <person name="Oshkin I.Y."/>
            <person name="Miroshnikov K."/>
            <person name="Dedysh S.N."/>
        </authorList>
    </citation>
    <scope>NUCLEOTIDE SEQUENCE [LARGE SCALE GENOMIC DNA]</scope>
    <source>
        <strain evidence="5 6">H2</strain>
    </source>
</reference>
<dbReference type="EMBL" id="CP046052">
    <property type="protein sequence ID" value="QGM47246.1"/>
    <property type="molecule type" value="Genomic_DNA"/>
</dbReference>
<dbReference type="EC" id="3.1.2.4" evidence="2"/>
<sequence length="356" mass="38537">MNEEQLVVSRAGRLGSIRLNRPKALNSINLDMVRRFSAALDDFVFDEDICAIFVAGEGERGLCAGGDIRRLYELGPGERHSFASFWKEEYELNARIASCPKPYIVVMDGLVMGGGVGISAHGRYRIATERSHIAMPETGIGFIPDVGASWLLGRAGALGLYMALSGAAANAGDAIRVGLADVMVETRRLPGLARRLEAIEDENEIGGLLAEAAMKPERGALELHEASIEAATAQKSVEDIIAAFGADASPFARQAVAEFARKPPTSLRLTHGLIGRGARAASLEACLLDEFRVACRLLDSHDLFEGIRAAIIDKDHKPLWRPASLAEVPWEAVAPMFEPSSLEEPAFKHWPAQRRS</sequence>
<dbReference type="RefSeq" id="WP_136497501.1">
    <property type="nucleotide sequence ID" value="NZ_CP046052.1"/>
</dbReference>
<dbReference type="KEGG" id="mhey:H2LOC_016975"/>
<evidence type="ECO:0000256" key="3">
    <source>
        <dbReference type="ARBA" id="ARBA00022801"/>
    </source>
</evidence>
<dbReference type="GO" id="GO:0006574">
    <property type="term" value="P:L-valine catabolic process"/>
    <property type="evidence" value="ECO:0007669"/>
    <property type="project" value="TreeGrafter"/>
</dbReference>